<evidence type="ECO:0000259" key="2">
    <source>
        <dbReference type="Pfam" id="PF23186"/>
    </source>
</evidence>
<reference evidence="4" key="1">
    <citation type="journal article" date="2019" name="Int. J. Syst. Evol. Microbiol.">
        <title>The Global Catalogue of Microorganisms (GCM) 10K type strain sequencing project: providing services to taxonomists for standard genome sequencing and annotation.</title>
        <authorList>
            <consortium name="The Broad Institute Genomics Platform"/>
            <consortium name="The Broad Institute Genome Sequencing Center for Infectious Disease"/>
            <person name="Wu L."/>
            <person name="Ma J."/>
        </authorList>
    </citation>
    <scope>NUCLEOTIDE SEQUENCE [LARGE SCALE GENOMIC DNA]</scope>
    <source>
        <strain evidence="4">NBRC 113072</strain>
    </source>
</reference>
<evidence type="ECO:0000313" key="3">
    <source>
        <dbReference type="EMBL" id="GMA38323.1"/>
    </source>
</evidence>
<feature type="compositionally biased region" description="Polar residues" evidence="1">
    <location>
        <begin position="12"/>
        <end position="21"/>
    </location>
</feature>
<feature type="region of interest" description="Disordered" evidence="1">
    <location>
        <begin position="235"/>
        <end position="292"/>
    </location>
</feature>
<evidence type="ECO:0000313" key="4">
    <source>
        <dbReference type="Proteomes" id="UP001157126"/>
    </source>
</evidence>
<dbReference type="InterPro" id="IPR029063">
    <property type="entry name" value="SAM-dependent_MTases_sf"/>
</dbReference>
<dbReference type="Pfam" id="PF23186">
    <property type="entry name" value="DUF7059"/>
    <property type="match status" value="1"/>
</dbReference>
<evidence type="ECO:0000256" key="1">
    <source>
        <dbReference type="SAM" id="MobiDB-lite"/>
    </source>
</evidence>
<comment type="caution">
    <text evidence="3">The sequence shown here is derived from an EMBL/GenBank/DDBJ whole genome shotgun (WGS) entry which is preliminary data.</text>
</comment>
<feature type="compositionally biased region" description="Low complexity" evidence="1">
    <location>
        <begin position="237"/>
        <end position="279"/>
    </location>
</feature>
<sequence length="292" mass="29920">MDETRTEAGAPSSAQTATAYGQSPPVPVLPPELVDPLRRDLSEADYTVEGITAALGDVAAGAMMRGDLVPARRVIAGQGGTPLAVLLRLFALGDAVDEEALATAFPRTGAAGVRRVGLVAGVDTGVVATCDLRPYGDESATWWIASDLGEITTGRPLHPDHVLGVGGASLTLAAWTPRLPAPRVLDLGTGCGIQALHAAAQAQEIVATDLSERALAFAAFTAALAQQRWDLRRGICSSPSRPASPTGSTSSSATRRSSSARVPSGCRSTSTATAGGPATRWWSRSSAGWAGI</sequence>
<dbReference type="RefSeq" id="WP_348536047.1">
    <property type="nucleotide sequence ID" value="NZ_BSUO01000001.1"/>
</dbReference>
<dbReference type="Gene3D" id="3.40.50.150">
    <property type="entry name" value="Vaccinia Virus protein VP39"/>
    <property type="match status" value="1"/>
</dbReference>
<proteinExistence type="predicted"/>
<organism evidence="3 4">
    <name type="scientific">Mobilicoccus caccae</name>
    <dbReference type="NCBI Taxonomy" id="1859295"/>
    <lineage>
        <taxon>Bacteria</taxon>
        <taxon>Bacillati</taxon>
        <taxon>Actinomycetota</taxon>
        <taxon>Actinomycetes</taxon>
        <taxon>Micrococcales</taxon>
        <taxon>Dermatophilaceae</taxon>
        <taxon>Mobilicoccus</taxon>
    </lineage>
</organism>
<feature type="region of interest" description="Disordered" evidence="1">
    <location>
        <begin position="1"/>
        <end position="30"/>
    </location>
</feature>
<keyword evidence="4" id="KW-1185">Reference proteome</keyword>
<dbReference type="InterPro" id="IPR055487">
    <property type="entry name" value="DUF7059"/>
</dbReference>
<feature type="domain" description="DUF7059" evidence="2">
    <location>
        <begin position="43"/>
        <end position="128"/>
    </location>
</feature>
<protein>
    <recommendedName>
        <fullName evidence="2">DUF7059 domain-containing protein</fullName>
    </recommendedName>
</protein>
<gene>
    <name evidence="3" type="ORF">GCM10025883_03680</name>
</gene>
<dbReference type="EMBL" id="BSUO01000001">
    <property type="protein sequence ID" value="GMA38323.1"/>
    <property type="molecule type" value="Genomic_DNA"/>
</dbReference>
<dbReference type="SUPFAM" id="SSF53335">
    <property type="entry name" value="S-adenosyl-L-methionine-dependent methyltransferases"/>
    <property type="match status" value="1"/>
</dbReference>
<name>A0ABQ6IM94_9MICO</name>
<accession>A0ABQ6IM94</accession>
<dbReference type="Proteomes" id="UP001157126">
    <property type="component" value="Unassembled WGS sequence"/>
</dbReference>